<gene>
    <name evidence="3" type="ORF">H9L21_01890</name>
    <name evidence="2" type="ORF">IBG24_13415</name>
</gene>
<reference evidence="2" key="1">
    <citation type="submission" date="2020-09" db="EMBL/GenBank/DDBJ databases">
        <title>Novel species in genus Aeromicrobium.</title>
        <authorList>
            <person name="Zhang G."/>
        </authorList>
    </citation>
    <scope>NUCLEOTIDE SEQUENCE</scope>
    <source>
        <strain evidence="3">Zg-629</strain>
        <strain evidence="4">zg-629</strain>
        <strain evidence="2">Zg-636</strain>
    </source>
</reference>
<feature type="region of interest" description="Disordered" evidence="1">
    <location>
        <begin position="75"/>
        <end position="95"/>
    </location>
</feature>
<evidence type="ECO:0000313" key="4">
    <source>
        <dbReference type="Proteomes" id="UP000515871"/>
    </source>
</evidence>
<dbReference type="EMBL" id="JACTVM010000004">
    <property type="protein sequence ID" value="MBC9227313.1"/>
    <property type="molecule type" value="Genomic_DNA"/>
</dbReference>
<dbReference type="Proteomes" id="UP000515871">
    <property type="component" value="Chromosome"/>
</dbReference>
<dbReference type="AlphaFoldDB" id="A0A8I0EX65"/>
<dbReference type="EMBL" id="CP060587">
    <property type="protein sequence ID" value="QNL94741.1"/>
    <property type="molecule type" value="Genomic_DNA"/>
</dbReference>
<evidence type="ECO:0000313" key="2">
    <source>
        <dbReference type="EMBL" id="MBC9227313.1"/>
    </source>
</evidence>
<accession>A0A8I0EX65</accession>
<evidence type="ECO:0000313" key="3">
    <source>
        <dbReference type="EMBL" id="QNL94741.1"/>
    </source>
</evidence>
<dbReference type="Proteomes" id="UP000620591">
    <property type="component" value="Unassembled WGS sequence"/>
</dbReference>
<name>A0A8I0EX65_9ACTN</name>
<proteinExistence type="predicted"/>
<evidence type="ECO:0000256" key="1">
    <source>
        <dbReference type="SAM" id="MobiDB-lite"/>
    </source>
</evidence>
<protein>
    <submittedName>
        <fullName evidence="2">Uncharacterized protein</fullName>
    </submittedName>
</protein>
<organism evidence="2 5">
    <name type="scientific">Aeromicrobium senzhongii</name>
    <dbReference type="NCBI Taxonomy" id="2663859"/>
    <lineage>
        <taxon>Bacteria</taxon>
        <taxon>Bacillati</taxon>
        <taxon>Actinomycetota</taxon>
        <taxon>Actinomycetes</taxon>
        <taxon>Propionibacteriales</taxon>
        <taxon>Nocardioidaceae</taxon>
        <taxon>Aeromicrobium</taxon>
    </lineage>
</organism>
<sequence>MPEPTLSPEVARLSAEFAAFVAASRTREQELQAALDQRYAETAELSRLLVASKRREAVAKKRIATLKARLAEHEAQSNLTARLRRRLNRGTGSAR</sequence>
<dbReference type="RefSeq" id="WP_154595907.1">
    <property type="nucleotide sequence ID" value="NZ_CP060587.1"/>
</dbReference>
<evidence type="ECO:0000313" key="5">
    <source>
        <dbReference type="Proteomes" id="UP000620591"/>
    </source>
</evidence>
<keyword evidence="4" id="KW-1185">Reference proteome</keyword>